<proteinExistence type="predicted"/>
<dbReference type="InterPro" id="IPR000524">
    <property type="entry name" value="Tscrpt_reg_HTH_GntR"/>
</dbReference>
<dbReference type="Gene3D" id="1.10.10.10">
    <property type="entry name" value="Winged helix-like DNA-binding domain superfamily/Winged helix DNA-binding domain"/>
    <property type="match status" value="1"/>
</dbReference>
<keyword evidence="7" id="KW-1185">Reference proteome</keyword>
<evidence type="ECO:0000256" key="1">
    <source>
        <dbReference type="ARBA" id="ARBA00023015"/>
    </source>
</evidence>
<dbReference type="EMBL" id="JBIAHM010000001">
    <property type="protein sequence ID" value="MFE9597131.1"/>
    <property type="molecule type" value="Genomic_DNA"/>
</dbReference>
<accession>A0ABW6LT97</accession>
<evidence type="ECO:0000313" key="6">
    <source>
        <dbReference type="EMBL" id="MFE9597131.1"/>
    </source>
</evidence>
<dbReference type="InterPro" id="IPR036388">
    <property type="entry name" value="WH-like_DNA-bd_sf"/>
</dbReference>
<comment type="caution">
    <text evidence="6">The sequence shown here is derived from an EMBL/GenBank/DDBJ whole genome shotgun (WGS) entry which is preliminary data.</text>
</comment>
<dbReference type="SUPFAM" id="SSF46785">
    <property type="entry name" value="Winged helix' DNA-binding domain"/>
    <property type="match status" value="1"/>
</dbReference>
<keyword evidence="2" id="KW-0238">DNA-binding</keyword>
<keyword evidence="1" id="KW-0805">Transcription regulation</keyword>
<dbReference type="InterPro" id="IPR036390">
    <property type="entry name" value="WH_DNA-bd_sf"/>
</dbReference>
<dbReference type="Pfam" id="PF00392">
    <property type="entry name" value="GntR"/>
    <property type="match status" value="1"/>
</dbReference>
<feature type="region of interest" description="Disordered" evidence="4">
    <location>
        <begin position="75"/>
        <end position="108"/>
    </location>
</feature>
<keyword evidence="3" id="KW-0804">Transcription</keyword>
<reference evidence="6 7" key="1">
    <citation type="submission" date="2024-10" db="EMBL/GenBank/DDBJ databases">
        <title>The Natural Products Discovery Center: Release of the First 8490 Sequenced Strains for Exploring Actinobacteria Biosynthetic Diversity.</title>
        <authorList>
            <person name="Kalkreuter E."/>
            <person name="Kautsar S.A."/>
            <person name="Yang D."/>
            <person name="Bader C.D."/>
            <person name="Teijaro C.N."/>
            <person name="Fluegel L."/>
            <person name="Davis C.M."/>
            <person name="Simpson J.R."/>
            <person name="Lauterbach L."/>
            <person name="Steele A.D."/>
            <person name="Gui C."/>
            <person name="Meng S."/>
            <person name="Li G."/>
            <person name="Viehrig K."/>
            <person name="Ye F."/>
            <person name="Su P."/>
            <person name="Kiefer A.F."/>
            <person name="Nichols A."/>
            <person name="Cepeda A.J."/>
            <person name="Yan W."/>
            <person name="Fan B."/>
            <person name="Jiang Y."/>
            <person name="Adhikari A."/>
            <person name="Zheng C.-J."/>
            <person name="Schuster L."/>
            <person name="Cowan T.M."/>
            <person name="Smanski M.J."/>
            <person name="Chevrette M.G."/>
            <person name="De Carvalho L.P.S."/>
            <person name="Shen B."/>
        </authorList>
    </citation>
    <scope>NUCLEOTIDE SEQUENCE [LARGE SCALE GENOMIC DNA]</scope>
    <source>
        <strain evidence="6 7">NPDC006488</strain>
    </source>
</reference>
<evidence type="ECO:0000256" key="2">
    <source>
        <dbReference type="ARBA" id="ARBA00023125"/>
    </source>
</evidence>
<feature type="domain" description="HTH gntR-type" evidence="5">
    <location>
        <begin position="26"/>
        <end position="76"/>
    </location>
</feature>
<dbReference type="RefSeq" id="WP_388101543.1">
    <property type="nucleotide sequence ID" value="NZ_JBIAHM010000001.1"/>
</dbReference>
<gene>
    <name evidence="6" type="ORF">ACFYNQ_00965</name>
</gene>
<evidence type="ECO:0000259" key="5">
    <source>
        <dbReference type="Pfam" id="PF00392"/>
    </source>
</evidence>
<evidence type="ECO:0000256" key="3">
    <source>
        <dbReference type="ARBA" id="ARBA00023163"/>
    </source>
</evidence>
<evidence type="ECO:0000313" key="7">
    <source>
        <dbReference type="Proteomes" id="UP001601303"/>
    </source>
</evidence>
<dbReference type="Proteomes" id="UP001601303">
    <property type="component" value="Unassembled WGS sequence"/>
</dbReference>
<evidence type="ECO:0000256" key="4">
    <source>
        <dbReference type="SAM" id="MobiDB-lite"/>
    </source>
</evidence>
<name>A0ABW6LT97_9ACTN</name>
<protein>
    <submittedName>
        <fullName evidence="6">GntR family transcriptional regulator</fullName>
    </submittedName>
</protein>
<organism evidence="6 7">
    <name type="scientific">Streptomyces hokutonensis</name>
    <dbReference type="NCBI Taxonomy" id="1306990"/>
    <lineage>
        <taxon>Bacteria</taxon>
        <taxon>Bacillati</taxon>
        <taxon>Actinomycetota</taxon>
        <taxon>Actinomycetes</taxon>
        <taxon>Kitasatosporales</taxon>
        <taxon>Streptomycetaceae</taxon>
        <taxon>Streptomyces</taxon>
    </lineage>
</organism>
<sequence>MAIETDTTELLLSEVSGLDPKHASQADGVYRRLREAILDGEIPPGTTLERADLVSGYRVGDEVICAALKGLARDGLTRDQGPSVSVTAPSDRRSGGGAPSGKPSRGSGVCGARYYSAFSESKTLSQWVEDRRCKVDLGRLYARIHTGGWGVERAITTPLNRSRDL</sequence>